<sequence>MISNETCRRRGNRTWRGRGQVPNRHLPSKRLSGGDAADGRRTIGRMHASRAAFAGSRFTTAYELHNGHCAPPPSCADVNKHRHMYRL</sequence>
<dbReference type="EMBL" id="BGZK01000474">
    <property type="protein sequence ID" value="GBP45956.1"/>
    <property type="molecule type" value="Genomic_DNA"/>
</dbReference>
<organism evidence="2 3">
    <name type="scientific">Eumeta variegata</name>
    <name type="common">Bagworm moth</name>
    <name type="synonym">Eumeta japonica</name>
    <dbReference type="NCBI Taxonomy" id="151549"/>
    <lineage>
        <taxon>Eukaryota</taxon>
        <taxon>Metazoa</taxon>
        <taxon>Ecdysozoa</taxon>
        <taxon>Arthropoda</taxon>
        <taxon>Hexapoda</taxon>
        <taxon>Insecta</taxon>
        <taxon>Pterygota</taxon>
        <taxon>Neoptera</taxon>
        <taxon>Endopterygota</taxon>
        <taxon>Lepidoptera</taxon>
        <taxon>Glossata</taxon>
        <taxon>Ditrysia</taxon>
        <taxon>Tineoidea</taxon>
        <taxon>Psychidae</taxon>
        <taxon>Oiketicinae</taxon>
        <taxon>Eumeta</taxon>
    </lineage>
</organism>
<name>A0A4C1W369_EUMVA</name>
<keyword evidence="3" id="KW-1185">Reference proteome</keyword>
<evidence type="ECO:0000313" key="3">
    <source>
        <dbReference type="Proteomes" id="UP000299102"/>
    </source>
</evidence>
<protein>
    <submittedName>
        <fullName evidence="2">Uncharacterized protein</fullName>
    </submittedName>
</protein>
<evidence type="ECO:0000313" key="2">
    <source>
        <dbReference type="EMBL" id="GBP45956.1"/>
    </source>
</evidence>
<dbReference type="AlphaFoldDB" id="A0A4C1W369"/>
<accession>A0A4C1W369</accession>
<dbReference type="Proteomes" id="UP000299102">
    <property type="component" value="Unassembled WGS sequence"/>
</dbReference>
<feature type="region of interest" description="Disordered" evidence="1">
    <location>
        <begin position="1"/>
        <end position="40"/>
    </location>
</feature>
<reference evidence="2 3" key="1">
    <citation type="journal article" date="2019" name="Commun. Biol.">
        <title>The bagworm genome reveals a unique fibroin gene that provides high tensile strength.</title>
        <authorList>
            <person name="Kono N."/>
            <person name="Nakamura H."/>
            <person name="Ohtoshi R."/>
            <person name="Tomita M."/>
            <person name="Numata K."/>
            <person name="Arakawa K."/>
        </authorList>
    </citation>
    <scope>NUCLEOTIDE SEQUENCE [LARGE SCALE GENOMIC DNA]</scope>
</reference>
<evidence type="ECO:0000256" key="1">
    <source>
        <dbReference type="SAM" id="MobiDB-lite"/>
    </source>
</evidence>
<proteinExistence type="predicted"/>
<comment type="caution">
    <text evidence="2">The sequence shown here is derived from an EMBL/GenBank/DDBJ whole genome shotgun (WGS) entry which is preliminary data.</text>
</comment>
<gene>
    <name evidence="2" type="ORF">EVAR_41258_1</name>
</gene>